<evidence type="ECO:0000256" key="8">
    <source>
        <dbReference type="ARBA" id="ARBA00023136"/>
    </source>
</evidence>
<evidence type="ECO:0000313" key="11">
    <source>
        <dbReference type="Proteomes" id="UP000187429"/>
    </source>
</evidence>
<evidence type="ECO:0000256" key="9">
    <source>
        <dbReference type="RuleBase" id="RU363100"/>
    </source>
</evidence>
<protein>
    <recommendedName>
        <fullName evidence="9">Mitochondrial pyruvate carrier</fullName>
    </recommendedName>
</protein>
<dbReference type="EMBL" id="LSSM01000173">
    <property type="protein sequence ID" value="OMJ29802.1"/>
    <property type="molecule type" value="Genomic_DNA"/>
</dbReference>
<keyword evidence="3 9" id="KW-0813">Transport</keyword>
<dbReference type="AlphaFoldDB" id="A0A1R1YSD2"/>
<comment type="function">
    <text evidence="9">Mediates the uptake of pyruvate into mitochondria.</text>
</comment>
<sequence>MSASFGSKFKTFYNSPIGPKTVHFWAPMMKWSLVIAGLGDLKRSIDQVSLSQQASLAVSGFIWARWSTIITPRNIPLAAVNFFVGVTAAVQLARIARYKIDSSKSTPATNMIAA</sequence>
<name>A0A1R1YSD2_9FUNG</name>
<dbReference type="GO" id="GO:0005743">
    <property type="term" value="C:mitochondrial inner membrane"/>
    <property type="evidence" value="ECO:0007669"/>
    <property type="project" value="UniProtKB-SubCell"/>
</dbReference>
<evidence type="ECO:0000256" key="1">
    <source>
        <dbReference type="ARBA" id="ARBA00004448"/>
    </source>
</evidence>
<comment type="caution">
    <text evidence="10">The sequence shown here is derived from an EMBL/GenBank/DDBJ whole genome shotgun (WGS) entry which is preliminary data.</text>
</comment>
<dbReference type="OrthoDB" id="869189at2759"/>
<reference evidence="11" key="1">
    <citation type="submission" date="2017-01" db="EMBL/GenBank/DDBJ databases">
        <authorList>
            <person name="Wang Y."/>
            <person name="White M."/>
            <person name="Kvist S."/>
            <person name="Moncalvo J.-M."/>
        </authorList>
    </citation>
    <scope>NUCLEOTIDE SEQUENCE [LARGE SCALE GENOMIC DNA]</scope>
    <source>
        <strain evidence="11">ID-206-W2</strain>
    </source>
</reference>
<keyword evidence="4" id="KW-0812">Transmembrane</keyword>
<keyword evidence="8" id="KW-0472">Membrane</keyword>
<evidence type="ECO:0000256" key="6">
    <source>
        <dbReference type="ARBA" id="ARBA00022989"/>
    </source>
</evidence>
<keyword evidence="7 9" id="KW-0496">Mitochondrion</keyword>
<proteinExistence type="inferred from homology"/>
<organism evidence="10 11">
    <name type="scientific">Smittium culicis</name>
    <dbReference type="NCBI Taxonomy" id="133412"/>
    <lineage>
        <taxon>Eukaryota</taxon>
        <taxon>Fungi</taxon>
        <taxon>Fungi incertae sedis</taxon>
        <taxon>Zoopagomycota</taxon>
        <taxon>Kickxellomycotina</taxon>
        <taxon>Harpellomycetes</taxon>
        <taxon>Harpellales</taxon>
        <taxon>Legeriomycetaceae</taxon>
        <taxon>Smittium</taxon>
    </lineage>
</organism>
<dbReference type="Pfam" id="PF03650">
    <property type="entry name" value="MPC"/>
    <property type="match status" value="1"/>
</dbReference>
<evidence type="ECO:0000256" key="3">
    <source>
        <dbReference type="ARBA" id="ARBA00022448"/>
    </source>
</evidence>
<keyword evidence="11" id="KW-1185">Reference proteome</keyword>
<keyword evidence="10" id="KW-0670">Pyruvate</keyword>
<evidence type="ECO:0000313" key="10">
    <source>
        <dbReference type="EMBL" id="OMJ29802.1"/>
    </source>
</evidence>
<comment type="subcellular location">
    <subcellularLocation>
        <location evidence="1 9">Mitochondrion inner membrane</location>
        <topology evidence="1 9">Multi-pass membrane protein</topology>
    </subcellularLocation>
</comment>
<dbReference type="PANTHER" id="PTHR14154">
    <property type="entry name" value="UPF0041 BRAIN PROTEIN 44-RELATED"/>
    <property type="match status" value="1"/>
</dbReference>
<gene>
    <name evidence="10" type="ORF">AYI69_g672</name>
</gene>
<dbReference type="GO" id="GO:0006850">
    <property type="term" value="P:pyruvate import into mitochondria"/>
    <property type="evidence" value="ECO:0007669"/>
    <property type="project" value="InterPro"/>
</dbReference>
<comment type="similarity">
    <text evidence="2 9">Belongs to the mitochondrial pyruvate carrier (MPC) (TC 2.A.105) family.</text>
</comment>
<evidence type="ECO:0000256" key="4">
    <source>
        <dbReference type="ARBA" id="ARBA00022692"/>
    </source>
</evidence>
<evidence type="ECO:0000256" key="5">
    <source>
        <dbReference type="ARBA" id="ARBA00022792"/>
    </source>
</evidence>
<dbReference type="InterPro" id="IPR005336">
    <property type="entry name" value="MPC"/>
</dbReference>
<evidence type="ECO:0000256" key="7">
    <source>
        <dbReference type="ARBA" id="ARBA00023128"/>
    </source>
</evidence>
<keyword evidence="6" id="KW-1133">Transmembrane helix</keyword>
<accession>A0A1R1YSD2</accession>
<evidence type="ECO:0000256" key="2">
    <source>
        <dbReference type="ARBA" id="ARBA00006416"/>
    </source>
</evidence>
<keyword evidence="5 9" id="KW-0999">Mitochondrion inner membrane</keyword>
<dbReference type="Proteomes" id="UP000187429">
    <property type="component" value="Unassembled WGS sequence"/>
</dbReference>